<keyword evidence="16" id="KW-1185">Reference proteome</keyword>
<evidence type="ECO:0000256" key="9">
    <source>
        <dbReference type="ARBA" id="ARBA00023315"/>
    </source>
</evidence>
<keyword evidence="8" id="KW-0472">Membrane</keyword>
<gene>
    <name evidence="15" type="ORF">WJX74_001596</name>
</gene>
<dbReference type="EMBL" id="JALJOS010000006">
    <property type="protein sequence ID" value="KAK9837621.1"/>
    <property type="molecule type" value="Genomic_DNA"/>
</dbReference>
<comment type="catalytic activity">
    <reaction evidence="11">
        <text>1'-[1,2-diacyl-sn-glycero-3-phospho],3'-[1-acyl-sn-glycero-3-phospho]-glycerol + a 1,2-diacyl-sn-glycero-3-phosphocholine = a cardiolipin + a 1-acyl-sn-glycero-3-phosphocholine</text>
        <dbReference type="Rhea" id="RHEA:33731"/>
        <dbReference type="ChEBI" id="CHEBI:57643"/>
        <dbReference type="ChEBI" id="CHEBI:58168"/>
        <dbReference type="ChEBI" id="CHEBI:62237"/>
        <dbReference type="ChEBI" id="CHEBI:64743"/>
    </reaction>
    <physiologicalReaction direction="left-to-right" evidence="11">
        <dbReference type="Rhea" id="RHEA:33732"/>
    </physiologicalReaction>
    <physiologicalReaction direction="right-to-left" evidence="11">
        <dbReference type="Rhea" id="RHEA:33733"/>
    </physiologicalReaction>
</comment>
<keyword evidence="5" id="KW-0999">Mitochondrion inner membrane</keyword>
<sequence length="296" mass="33196">MDSLVEPEDLRDPVTQPPWGQIGRNFTLGMVSLAGKFVLQVCNRMDIKDHARLTQLVMHRPPGTGLITVSNHASTFDDPGLLSALLPWHYFWSEGQHGGVRWSLCARDICFRGWFLSQFFLNGKVLPIDRGGGMQQPIMNVAARQVQRGKWLHVFPEGKLFVDGSMGPFKWGIGKMVCDSMEHGRRQPVILPLFHSGMGRVLPKGSVVPRVGHEVTVLVGEPIDLSDITCRCNQSDIDQQQVWKEITARIRAAMVELEDKAPPNWVQEERTRPLPPRTPSVDVQQVAVESRLSTPL</sequence>
<keyword evidence="3" id="KW-0808">Transferase</keyword>
<dbReference type="Pfam" id="PF01553">
    <property type="entry name" value="Acyltransferase"/>
    <property type="match status" value="1"/>
</dbReference>
<evidence type="ECO:0000256" key="1">
    <source>
        <dbReference type="ARBA" id="ARBA00004137"/>
    </source>
</evidence>
<evidence type="ECO:0000256" key="2">
    <source>
        <dbReference type="ARBA" id="ARBA00010524"/>
    </source>
</evidence>
<evidence type="ECO:0000256" key="13">
    <source>
        <dbReference type="SAM" id="MobiDB-lite"/>
    </source>
</evidence>
<accession>A0AAW1RW63</accession>
<dbReference type="PANTHER" id="PTHR12497:SF0">
    <property type="entry name" value="TAFAZZIN"/>
    <property type="match status" value="1"/>
</dbReference>
<evidence type="ECO:0000256" key="7">
    <source>
        <dbReference type="ARBA" id="ARBA00023128"/>
    </source>
</evidence>
<dbReference type="PANTHER" id="PTHR12497">
    <property type="entry name" value="TAZ PROTEIN TAFAZZIN"/>
    <property type="match status" value="1"/>
</dbReference>
<dbReference type="SMART" id="SM00563">
    <property type="entry name" value="PlsC"/>
    <property type="match status" value="1"/>
</dbReference>
<dbReference type="PRINTS" id="PR00979">
    <property type="entry name" value="TAFAZZIN"/>
</dbReference>
<evidence type="ECO:0000256" key="12">
    <source>
        <dbReference type="RuleBase" id="RU365062"/>
    </source>
</evidence>
<evidence type="ECO:0000256" key="5">
    <source>
        <dbReference type="ARBA" id="ARBA00022792"/>
    </source>
</evidence>
<protein>
    <recommendedName>
        <fullName evidence="12">Tafazzin family protein</fullName>
    </recommendedName>
</protein>
<reference evidence="15 16" key="1">
    <citation type="journal article" date="2024" name="Nat. Commun.">
        <title>Phylogenomics reveals the evolutionary origins of lichenization in chlorophyte algae.</title>
        <authorList>
            <person name="Puginier C."/>
            <person name="Libourel C."/>
            <person name="Otte J."/>
            <person name="Skaloud P."/>
            <person name="Haon M."/>
            <person name="Grisel S."/>
            <person name="Petersen M."/>
            <person name="Berrin J.G."/>
            <person name="Delaux P.M."/>
            <person name="Dal Grande F."/>
            <person name="Keller J."/>
        </authorList>
    </citation>
    <scope>NUCLEOTIDE SEQUENCE [LARGE SCALE GENOMIC DNA]</scope>
    <source>
        <strain evidence="15 16">SAG 2145</strain>
    </source>
</reference>
<evidence type="ECO:0000256" key="3">
    <source>
        <dbReference type="ARBA" id="ARBA00022679"/>
    </source>
</evidence>
<dbReference type="Proteomes" id="UP001438707">
    <property type="component" value="Unassembled WGS sequence"/>
</dbReference>
<dbReference type="GO" id="GO:0008374">
    <property type="term" value="F:O-acyltransferase activity"/>
    <property type="evidence" value="ECO:0007669"/>
    <property type="project" value="TreeGrafter"/>
</dbReference>
<evidence type="ECO:0000256" key="6">
    <source>
        <dbReference type="ARBA" id="ARBA00023098"/>
    </source>
</evidence>
<dbReference type="CDD" id="cd07989">
    <property type="entry name" value="LPLAT_AGPAT-like"/>
    <property type="match status" value="1"/>
</dbReference>
<keyword evidence="4" id="KW-1000">Mitochondrion outer membrane</keyword>
<dbReference type="InterPro" id="IPR002123">
    <property type="entry name" value="Plipid/glycerol_acylTrfase"/>
</dbReference>
<dbReference type="GO" id="GO:0005741">
    <property type="term" value="C:mitochondrial outer membrane"/>
    <property type="evidence" value="ECO:0007669"/>
    <property type="project" value="UniProtKB-SubCell"/>
</dbReference>
<keyword evidence="7" id="KW-0496">Mitochondrion</keyword>
<keyword evidence="9" id="KW-0012">Acyltransferase</keyword>
<proteinExistence type="inferred from homology"/>
<organism evidence="15 16">
    <name type="scientific">Apatococcus lobatus</name>
    <dbReference type="NCBI Taxonomy" id="904363"/>
    <lineage>
        <taxon>Eukaryota</taxon>
        <taxon>Viridiplantae</taxon>
        <taxon>Chlorophyta</taxon>
        <taxon>core chlorophytes</taxon>
        <taxon>Trebouxiophyceae</taxon>
        <taxon>Chlorellales</taxon>
        <taxon>Chlorellaceae</taxon>
        <taxon>Apatococcus</taxon>
    </lineage>
</organism>
<evidence type="ECO:0000259" key="14">
    <source>
        <dbReference type="SMART" id="SM00563"/>
    </source>
</evidence>
<evidence type="ECO:0000313" key="16">
    <source>
        <dbReference type="Proteomes" id="UP001438707"/>
    </source>
</evidence>
<feature type="region of interest" description="Disordered" evidence="13">
    <location>
        <begin position="264"/>
        <end position="296"/>
    </location>
</feature>
<dbReference type="AlphaFoldDB" id="A0AAW1RW63"/>
<evidence type="ECO:0000256" key="4">
    <source>
        <dbReference type="ARBA" id="ARBA00022787"/>
    </source>
</evidence>
<dbReference type="InterPro" id="IPR000872">
    <property type="entry name" value="Tafazzin"/>
</dbReference>
<evidence type="ECO:0000256" key="10">
    <source>
        <dbReference type="ARBA" id="ARBA00024323"/>
    </source>
</evidence>
<evidence type="ECO:0000256" key="8">
    <source>
        <dbReference type="ARBA" id="ARBA00023136"/>
    </source>
</evidence>
<feature type="domain" description="Phospholipid/glycerol acyltransferase" evidence="14">
    <location>
        <begin position="66"/>
        <end position="198"/>
    </location>
</feature>
<comment type="subcellular location">
    <subcellularLocation>
        <location evidence="1">Mitochondrion inner membrane</location>
        <topology evidence="1">Peripheral membrane protein</topology>
        <orientation evidence="1">Intermembrane side</orientation>
    </subcellularLocation>
    <subcellularLocation>
        <location evidence="10">Mitochondrion outer membrane</location>
        <topology evidence="10">Peripheral membrane protein</topology>
        <orientation evidence="10">Intermembrane side</orientation>
    </subcellularLocation>
</comment>
<dbReference type="SUPFAM" id="SSF69593">
    <property type="entry name" value="Glycerol-3-phosphate (1)-acyltransferase"/>
    <property type="match status" value="1"/>
</dbReference>
<evidence type="ECO:0000256" key="11">
    <source>
        <dbReference type="ARBA" id="ARBA00047906"/>
    </source>
</evidence>
<evidence type="ECO:0000313" key="15">
    <source>
        <dbReference type="EMBL" id="KAK9837621.1"/>
    </source>
</evidence>
<comment type="similarity">
    <text evidence="2 12">Belongs to the taffazin family.</text>
</comment>
<keyword evidence="6" id="KW-0443">Lipid metabolism</keyword>
<dbReference type="GO" id="GO:0006644">
    <property type="term" value="P:phospholipid metabolic process"/>
    <property type="evidence" value="ECO:0007669"/>
    <property type="project" value="InterPro"/>
</dbReference>
<name>A0AAW1RW63_9CHLO</name>
<comment type="caution">
    <text evidence="15">The sequence shown here is derived from an EMBL/GenBank/DDBJ whole genome shotgun (WGS) entry which is preliminary data.</text>
</comment>
<dbReference type="GO" id="GO:0005743">
    <property type="term" value="C:mitochondrial inner membrane"/>
    <property type="evidence" value="ECO:0007669"/>
    <property type="project" value="UniProtKB-SubCell"/>
</dbReference>